<organism evidence="2 3">
    <name type="scientific">Flavobacterium laiguense</name>
    <dbReference type="NCBI Taxonomy" id="2169409"/>
    <lineage>
        <taxon>Bacteria</taxon>
        <taxon>Pseudomonadati</taxon>
        <taxon>Bacteroidota</taxon>
        <taxon>Flavobacteriia</taxon>
        <taxon>Flavobacteriales</taxon>
        <taxon>Flavobacteriaceae</taxon>
        <taxon>Flavobacterium</taxon>
    </lineage>
</organism>
<dbReference type="Pfam" id="PF07610">
    <property type="entry name" value="DUF1573"/>
    <property type="match status" value="1"/>
</dbReference>
<proteinExistence type="predicted"/>
<sequence length="129" mass="14304">MKRIATFIVMLMTSSIGFAQSGSKIEFHQAENTIDYGKIYKHSDNGIREFTFTNTGNAPLTIMAIQSTASCTVTYKPSQPILPGKSDRIEIKYNMVPGPIRKTITVETNATNYEEGRVPLKIKGEVISN</sequence>
<evidence type="ECO:0000313" key="3">
    <source>
        <dbReference type="Proteomes" id="UP000245618"/>
    </source>
</evidence>
<evidence type="ECO:0000313" key="2">
    <source>
        <dbReference type="EMBL" id="PWA08467.1"/>
    </source>
</evidence>
<dbReference type="InterPro" id="IPR013783">
    <property type="entry name" value="Ig-like_fold"/>
</dbReference>
<evidence type="ECO:0000256" key="1">
    <source>
        <dbReference type="SAM" id="SignalP"/>
    </source>
</evidence>
<accession>A0A2U1JTD0</accession>
<dbReference type="RefSeq" id="WP_116763714.1">
    <property type="nucleotide sequence ID" value="NZ_QCZH01000013.1"/>
</dbReference>
<comment type="caution">
    <text evidence="2">The sequence shown here is derived from an EMBL/GenBank/DDBJ whole genome shotgun (WGS) entry which is preliminary data.</text>
</comment>
<dbReference type="PANTHER" id="PTHR37833:SF1">
    <property type="entry name" value="SIGNAL PEPTIDE PROTEIN"/>
    <property type="match status" value="1"/>
</dbReference>
<protein>
    <recommendedName>
        <fullName evidence="4">DUF1573 domain-containing protein</fullName>
    </recommendedName>
</protein>
<keyword evidence="1" id="KW-0732">Signal</keyword>
<dbReference type="OrthoDB" id="826619at2"/>
<feature type="signal peptide" evidence="1">
    <location>
        <begin position="1"/>
        <end position="19"/>
    </location>
</feature>
<dbReference type="PANTHER" id="PTHR37833">
    <property type="entry name" value="LIPOPROTEIN-RELATED"/>
    <property type="match status" value="1"/>
</dbReference>
<dbReference type="Gene3D" id="2.60.40.10">
    <property type="entry name" value="Immunoglobulins"/>
    <property type="match status" value="1"/>
</dbReference>
<dbReference type="EMBL" id="QCZH01000013">
    <property type="protein sequence ID" value="PWA08467.1"/>
    <property type="molecule type" value="Genomic_DNA"/>
</dbReference>
<dbReference type="Proteomes" id="UP000245618">
    <property type="component" value="Unassembled WGS sequence"/>
</dbReference>
<name>A0A2U1JTD0_9FLAO</name>
<keyword evidence="3" id="KW-1185">Reference proteome</keyword>
<evidence type="ECO:0008006" key="4">
    <source>
        <dbReference type="Google" id="ProtNLM"/>
    </source>
</evidence>
<dbReference type="AlphaFoldDB" id="A0A2U1JTD0"/>
<reference evidence="2 3" key="1">
    <citation type="submission" date="2018-04" db="EMBL/GenBank/DDBJ databases">
        <title>Flavobacterium sp. nov., isolated from glacier ice.</title>
        <authorList>
            <person name="Liu Q."/>
            <person name="Xin Y.-H."/>
        </authorList>
    </citation>
    <scope>NUCLEOTIDE SEQUENCE [LARGE SCALE GENOMIC DNA]</scope>
    <source>
        <strain evidence="2 3">LB2P30</strain>
    </source>
</reference>
<feature type="chain" id="PRO_5015751054" description="DUF1573 domain-containing protein" evidence="1">
    <location>
        <begin position="20"/>
        <end position="129"/>
    </location>
</feature>
<dbReference type="InterPro" id="IPR011467">
    <property type="entry name" value="DUF1573"/>
</dbReference>
<gene>
    <name evidence="2" type="ORF">DB891_11605</name>
</gene>